<dbReference type="KEGG" id="rsx:RhiXN_03043"/>
<gene>
    <name evidence="3" type="ORF">RhiXN_03043</name>
    <name evidence="2" type="ORF">RHS04_07472</name>
</gene>
<sequence length="241" mass="25214">MLYISRAALVFAVAVLGVSAQSRSNDTEVPFGLQSPSGFTQCKNTTILWQGGKPPYKLTIKPVCSAGQNASEEVHNVSTSAGSTSLELPIRFAKDTPLIVSIVDSSNMQATAPQVTVASGDVDDSCTAQIACTDVVQAPSVPVAAASTTNQPSSTDFPTDQLVTAAPSDTTVQFRSTTDSSGSTMVIVYSYATPSLDPTTITSAETSLETQSNSALSSRHPRLVILGLMSIFVTHLVLGHW</sequence>
<dbReference type="AlphaFoldDB" id="A0A8H7H2Y0"/>
<accession>A0A8H7H2Y0</accession>
<proteinExistence type="predicted"/>
<dbReference type="EMBL" id="CP059660">
    <property type="protein sequence ID" value="QRW18119.1"/>
    <property type="molecule type" value="Genomic_DNA"/>
</dbReference>
<organism evidence="2 4">
    <name type="scientific">Rhizoctonia solani</name>
    <dbReference type="NCBI Taxonomy" id="456999"/>
    <lineage>
        <taxon>Eukaryota</taxon>
        <taxon>Fungi</taxon>
        <taxon>Dikarya</taxon>
        <taxon>Basidiomycota</taxon>
        <taxon>Agaricomycotina</taxon>
        <taxon>Agaricomycetes</taxon>
        <taxon>Cantharellales</taxon>
        <taxon>Ceratobasidiaceae</taxon>
        <taxon>Rhizoctonia</taxon>
    </lineage>
</organism>
<evidence type="ECO:0000313" key="2">
    <source>
        <dbReference type="EMBL" id="KAF8674031.1"/>
    </source>
</evidence>
<evidence type="ECO:0000313" key="3">
    <source>
        <dbReference type="EMBL" id="QRW18119.1"/>
    </source>
</evidence>
<reference evidence="2" key="2">
    <citation type="submission" date="2020-09" db="EMBL/GenBank/DDBJ databases">
        <title>Comparative genome analyses of four rice-infecting Rhizoctonia solani isolates reveal extensive enrichment of homogalacturonan modification genes.</title>
        <authorList>
            <person name="Lee D.-Y."/>
            <person name="Jeon J."/>
            <person name="Kim K.-T."/>
            <person name="Cheong K."/>
            <person name="Song H."/>
            <person name="Choi G."/>
            <person name="Ko J."/>
            <person name="Opiyo S.O."/>
            <person name="Zuo S."/>
            <person name="Madhav S."/>
            <person name="Lee Y.-H."/>
            <person name="Wang G.-L."/>
        </authorList>
    </citation>
    <scope>NUCLEOTIDE SEQUENCE</scope>
    <source>
        <strain evidence="2">AG1-IA YN-7</strain>
    </source>
</reference>
<dbReference type="RefSeq" id="XP_043178356.1">
    <property type="nucleotide sequence ID" value="XM_043322860.1"/>
</dbReference>
<evidence type="ECO:0000313" key="4">
    <source>
        <dbReference type="Proteomes" id="UP000650582"/>
    </source>
</evidence>
<feature type="signal peptide" evidence="1">
    <location>
        <begin position="1"/>
        <end position="20"/>
    </location>
</feature>
<evidence type="ECO:0000256" key="1">
    <source>
        <dbReference type="SAM" id="SignalP"/>
    </source>
</evidence>
<dbReference type="Proteomes" id="UP000650533">
    <property type="component" value="Chromosome 3"/>
</dbReference>
<reference evidence="3" key="1">
    <citation type="submission" date="2020-05" db="EMBL/GenBank/DDBJ databases">
        <title>Evolutionary and genomic comparisons of hybrid uninucleate and nonhybrid Rhizoctonia fungi.</title>
        <authorList>
            <person name="Li C."/>
            <person name="Chen X."/>
        </authorList>
    </citation>
    <scope>NUCLEOTIDE SEQUENCE</scope>
    <source>
        <strain evidence="3">AG-1 IA</strain>
    </source>
</reference>
<dbReference type="EMBL" id="JACYCC010000131">
    <property type="protein sequence ID" value="KAF8674031.1"/>
    <property type="molecule type" value="Genomic_DNA"/>
</dbReference>
<dbReference type="GeneID" id="67025323"/>
<protein>
    <submittedName>
        <fullName evidence="2">Uncharacterized protein</fullName>
    </submittedName>
</protein>
<keyword evidence="1" id="KW-0732">Signal</keyword>
<name>A0A8H7H2Y0_9AGAM</name>
<feature type="chain" id="PRO_5036266961" evidence="1">
    <location>
        <begin position="21"/>
        <end position="241"/>
    </location>
</feature>
<dbReference type="Proteomes" id="UP000650582">
    <property type="component" value="Unassembled WGS sequence"/>
</dbReference>